<keyword evidence="7" id="KW-0067">ATP-binding</keyword>
<reference evidence="13" key="1">
    <citation type="journal article" date="2019" name="Int. J. Syst. Evol. Microbiol.">
        <title>The Global Catalogue of Microorganisms (GCM) 10K type strain sequencing project: providing services to taxonomists for standard genome sequencing and annotation.</title>
        <authorList>
            <consortium name="The Broad Institute Genomics Platform"/>
            <consortium name="The Broad Institute Genome Sequencing Center for Infectious Disease"/>
            <person name="Wu L."/>
            <person name="Ma J."/>
        </authorList>
    </citation>
    <scope>NUCLEOTIDE SEQUENCE [LARGE SCALE GENOMIC DNA]</scope>
    <source>
        <strain evidence="13">JCM 9687</strain>
    </source>
</reference>
<evidence type="ECO:0000256" key="5">
    <source>
        <dbReference type="ARBA" id="ARBA00022741"/>
    </source>
</evidence>
<dbReference type="InterPro" id="IPR050482">
    <property type="entry name" value="Sensor_HK_TwoCompSys"/>
</dbReference>
<feature type="coiled-coil region" evidence="9">
    <location>
        <begin position="179"/>
        <end position="206"/>
    </location>
</feature>
<dbReference type="CDD" id="cd16917">
    <property type="entry name" value="HATPase_UhpB-NarQ-NarX-like"/>
    <property type="match status" value="1"/>
</dbReference>
<evidence type="ECO:0000256" key="7">
    <source>
        <dbReference type="ARBA" id="ARBA00022840"/>
    </source>
</evidence>
<dbReference type="SMART" id="SM00387">
    <property type="entry name" value="HATPase_c"/>
    <property type="match status" value="1"/>
</dbReference>
<dbReference type="InterPro" id="IPR036890">
    <property type="entry name" value="HATPase_C_sf"/>
</dbReference>
<accession>A0ABP6S043</accession>
<keyword evidence="9" id="KW-0175">Coiled coil</keyword>
<keyword evidence="10" id="KW-0812">Transmembrane</keyword>
<dbReference type="Pfam" id="PF07730">
    <property type="entry name" value="HisKA_3"/>
    <property type="match status" value="1"/>
</dbReference>
<dbReference type="PANTHER" id="PTHR24421">
    <property type="entry name" value="NITRATE/NITRITE SENSOR PROTEIN NARX-RELATED"/>
    <property type="match status" value="1"/>
</dbReference>
<evidence type="ECO:0000256" key="2">
    <source>
        <dbReference type="ARBA" id="ARBA00012438"/>
    </source>
</evidence>
<keyword evidence="5" id="KW-0547">Nucleotide-binding</keyword>
<evidence type="ECO:0000313" key="12">
    <source>
        <dbReference type="EMBL" id="GAA3364609.1"/>
    </source>
</evidence>
<name>A0ABP6S043_9PSEU</name>
<dbReference type="Pfam" id="PF23539">
    <property type="entry name" value="DUF7134"/>
    <property type="match status" value="1"/>
</dbReference>
<keyword evidence="6" id="KW-0418">Kinase</keyword>
<comment type="caution">
    <text evidence="12">The sequence shown here is derived from an EMBL/GenBank/DDBJ whole genome shotgun (WGS) entry which is preliminary data.</text>
</comment>
<keyword evidence="13" id="KW-1185">Reference proteome</keyword>
<evidence type="ECO:0000256" key="8">
    <source>
        <dbReference type="ARBA" id="ARBA00023012"/>
    </source>
</evidence>
<evidence type="ECO:0000256" key="3">
    <source>
        <dbReference type="ARBA" id="ARBA00022553"/>
    </source>
</evidence>
<dbReference type="EMBL" id="BAAAYK010000038">
    <property type="protein sequence ID" value="GAA3364609.1"/>
    <property type="molecule type" value="Genomic_DNA"/>
</dbReference>
<dbReference type="InterPro" id="IPR055558">
    <property type="entry name" value="DUF7134"/>
</dbReference>
<keyword evidence="10" id="KW-0472">Membrane</keyword>
<feature type="transmembrane region" description="Helical" evidence="10">
    <location>
        <begin position="82"/>
        <end position="101"/>
    </location>
</feature>
<dbReference type="SUPFAM" id="SSF55874">
    <property type="entry name" value="ATPase domain of HSP90 chaperone/DNA topoisomerase II/histidine kinase"/>
    <property type="match status" value="1"/>
</dbReference>
<feature type="transmembrane region" description="Helical" evidence="10">
    <location>
        <begin position="130"/>
        <end position="150"/>
    </location>
</feature>
<feature type="domain" description="Histidine kinase/HSP90-like ATPase" evidence="11">
    <location>
        <begin position="319"/>
        <end position="414"/>
    </location>
</feature>
<organism evidence="12 13">
    <name type="scientific">Saccharopolyspora gregorii</name>
    <dbReference type="NCBI Taxonomy" id="33914"/>
    <lineage>
        <taxon>Bacteria</taxon>
        <taxon>Bacillati</taxon>
        <taxon>Actinomycetota</taxon>
        <taxon>Actinomycetes</taxon>
        <taxon>Pseudonocardiales</taxon>
        <taxon>Pseudonocardiaceae</taxon>
        <taxon>Saccharopolyspora</taxon>
    </lineage>
</organism>
<protein>
    <recommendedName>
        <fullName evidence="2">histidine kinase</fullName>
        <ecNumber evidence="2">2.7.13.3</ecNumber>
    </recommendedName>
</protein>
<dbReference type="EC" id="2.7.13.3" evidence="2"/>
<evidence type="ECO:0000256" key="6">
    <source>
        <dbReference type="ARBA" id="ARBA00022777"/>
    </source>
</evidence>
<dbReference type="InterPro" id="IPR011712">
    <property type="entry name" value="Sig_transdc_His_kin_sub3_dim/P"/>
</dbReference>
<evidence type="ECO:0000256" key="9">
    <source>
        <dbReference type="SAM" id="Coils"/>
    </source>
</evidence>
<dbReference type="InterPro" id="IPR003594">
    <property type="entry name" value="HATPase_dom"/>
</dbReference>
<dbReference type="Proteomes" id="UP001500483">
    <property type="component" value="Unassembled WGS sequence"/>
</dbReference>
<dbReference type="PANTHER" id="PTHR24421:SF10">
    <property type="entry name" value="NITRATE_NITRITE SENSOR PROTEIN NARQ"/>
    <property type="match status" value="1"/>
</dbReference>
<dbReference type="Pfam" id="PF02518">
    <property type="entry name" value="HATPase_c"/>
    <property type="match status" value="1"/>
</dbReference>
<keyword evidence="8" id="KW-0902">Two-component regulatory system</keyword>
<gene>
    <name evidence="12" type="ORF">GCM10020366_61160</name>
</gene>
<evidence type="ECO:0000256" key="10">
    <source>
        <dbReference type="SAM" id="Phobius"/>
    </source>
</evidence>
<sequence>MTGTRREDDDPAVLRAYAGPVRNWSAWARAHPTAVDGWTAALLFVAFLISEPDAYGLWPRELPPYLELLACAPVALRRRAPLLAAAGVLAGAVGTHVVLALRPLVNPGQVAVFLVLYGLVVAGRRWAGAVLAVAFNLVVLTGLVAVGPLPPGWPELAVVSATLFHLLLTALLWALGEFIAARRAHLREVEDRLRRAESERDRRARLAVAEERNRIAREIHDVLAHSLSVMIAQADGASYALRTDPELAERAARTIGDTGRTALAELRGLLEVLRDPAEGGAWPPPPGSVSLRELVDRVRHPDLPVRLELSGDVEDLPTGLGLAVYRIAQEALTNVLKHGGGAAVVRVDNDGRAVGLEISDDGSGSAAALAGTGSGEGNGLDGMRERAALYGGALTAGPRPEGGWRVHAVLPLVSSDAVAPN</sequence>
<evidence type="ECO:0000313" key="13">
    <source>
        <dbReference type="Proteomes" id="UP001500483"/>
    </source>
</evidence>
<feature type="transmembrane region" description="Helical" evidence="10">
    <location>
        <begin position="156"/>
        <end position="175"/>
    </location>
</feature>
<proteinExistence type="predicted"/>
<comment type="catalytic activity">
    <reaction evidence="1">
        <text>ATP + protein L-histidine = ADP + protein N-phospho-L-histidine.</text>
        <dbReference type="EC" id="2.7.13.3"/>
    </reaction>
</comment>
<evidence type="ECO:0000259" key="11">
    <source>
        <dbReference type="SMART" id="SM00387"/>
    </source>
</evidence>
<keyword evidence="4" id="KW-0808">Transferase</keyword>
<evidence type="ECO:0000256" key="4">
    <source>
        <dbReference type="ARBA" id="ARBA00022679"/>
    </source>
</evidence>
<keyword evidence="10" id="KW-1133">Transmembrane helix</keyword>
<evidence type="ECO:0000256" key="1">
    <source>
        <dbReference type="ARBA" id="ARBA00000085"/>
    </source>
</evidence>
<keyword evidence="3" id="KW-0597">Phosphoprotein</keyword>
<dbReference type="Gene3D" id="3.30.565.10">
    <property type="entry name" value="Histidine kinase-like ATPase, C-terminal domain"/>
    <property type="match status" value="1"/>
</dbReference>
<feature type="transmembrane region" description="Helical" evidence="10">
    <location>
        <begin position="107"/>
        <end position="123"/>
    </location>
</feature>
<dbReference type="Gene3D" id="1.20.5.1930">
    <property type="match status" value="1"/>
</dbReference>